<protein>
    <submittedName>
        <fullName evidence="1">Uncharacterized protein</fullName>
    </submittedName>
</protein>
<reference evidence="2" key="1">
    <citation type="journal article" date="2017" name="Cell">
        <title>Insights into land plant evolution garnered from the Marchantia polymorpha genome.</title>
        <authorList>
            <person name="Bowman J.L."/>
            <person name="Kohchi T."/>
            <person name="Yamato K.T."/>
            <person name="Jenkins J."/>
            <person name="Shu S."/>
            <person name="Ishizaki K."/>
            <person name="Yamaoka S."/>
            <person name="Nishihama R."/>
            <person name="Nakamura Y."/>
            <person name="Berger F."/>
            <person name="Adam C."/>
            <person name="Aki S.S."/>
            <person name="Althoff F."/>
            <person name="Araki T."/>
            <person name="Arteaga-Vazquez M.A."/>
            <person name="Balasubrmanian S."/>
            <person name="Barry K."/>
            <person name="Bauer D."/>
            <person name="Boehm C.R."/>
            <person name="Briginshaw L."/>
            <person name="Caballero-Perez J."/>
            <person name="Catarino B."/>
            <person name="Chen F."/>
            <person name="Chiyoda S."/>
            <person name="Chovatia M."/>
            <person name="Davies K.M."/>
            <person name="Delmans M."/>
            <person name="Demura T."/>
            <person name="Dierschke T."/>
            <person name="Dolan L."/>
            <person name="Dorantes-Acosta A.E."/>
            <person name="Eklund D.M."/>
            <person name="Florent S.N."/>
            <person name="Flores-Sandoval E."/>
            <person name="Fujiyama A."/>
            <person name="Fukuzawa H."/>
            <person name="Galik B."/>
            <person name="Grimanelli D."/>
            <person name="Grimwood J."/>
            <person name="Grossniklaus U."/>
            <person name="Hamada T."/>
            <person name="Haseloff J."/>
            <person name="Hetherington A.J."/>
            <person name="Higo A."/>
            <person name="Hirakawa Y."/>
            <person name="Hundley H.N."/>
            <person name="Ikeda Y."/>
            <person name="Inoue K."/>
            <person name="Inoue S.I."/>
            <person name="Ishida S."/>
            <person name="Jia Q."/>
            <person name="Kakita M."/>
            <person name="Kanazawa T."/>
            <person name="Kawai Y."/>
            <person name="Kawashima T."/>
            <person name="Kennedy M."/>
            <person name="Kinose K."/>
            <person name="Kinoshita T."/>
            <person name="Kohara Y."/>
            <person name="Koide E."/>
            <person name="Komatsu K."/>
            <person name="Kopischke S."/>
            <person name="Kubo M."/>
            <person name="Kyozuka J."/>
            <person name="Lagercrantz U."/>
            <person name="Lin S.S."/>
            <person name="Lindquist E."/>
            <person name="Lipzen A.M."/>
            <person name="Lu C.W."/>
            <person name="De Luna E."/>
            <person name="Martienssen R.A."/>
            <person name="Minamino N."/>
            <person name="Mizutani M."/>
            <person name="Mizutani M."/>
            <person name="Mochizuki N."/>
            <person name="Monte I."/>
            <person name="Mosher R."/>
            <person name="Nagasaki H."/>
            <person name="Nakagami H."/>
            <person name="Naramoto S."/>
            <person name="Nishitani K."/>
            <person name="Ohtani M."/>
            <person name="Okamoto T."/>
            <person name="Okumura M."/>
            <person name="Phillips J."/>
            <person name="Pollak B."/>
            <person name="Reinders A."/>
            <person name="Rovekamp M."/>
            <person name="Sano R."/>
            <person name="Sawa S."/>
            <person name="Schmid M.W."/>
            <person name="Shirakawa M."/>
            <person name="Solano R."/>
            <person name="Spunde A."/>
            <person name="Suetsugu N."/>
            <person name="Sugano S."/>
            <person name="Sugiyama A."/>
            <person name="Sun R."/>
            <person name="Suzuki Y."/>
            <person name="Takenaka M."/>
            <person name="Takezawa D."/>
            <person name="Tomogane H."/>
            <person name="Tsuzuki M."/>
            <person name="Ueda T."/>
            <person name="Umeda M."/>
            <person name="Ward J.M."/>
            <person name="Watanabe Y."/>
            <person name="Yazaki K."/>
            <person name="Yokoyama R."/>
            <person name="Yoshitake Y."/>
            <person name="Yotsui I."/>
            <person name="Zachgo S."/>
            <person name="Schmutz J."/>
        </authorList>
    </citation>
    <scope>NUCLEOTIDE SEQUENCE [LARGE SCALE GENOMIC DNA]</scope>
    <source>
        <strain evidence="2">Tak-1</strain>
    </source>
</reference>
<organism evidence="1 2">
    <name type="scientific">Marchantia polymorpha</name>
    <name type="common">Common liverwort</name>
    <name type="synonym">Marchantia aquatica</name>
    <dbReference type="NCBI Taxonomy" id="3197"/>
    <lineage>
        <taxon>Eukaryota</taxon>
        <taxon>Viridiplantae</taxon>
        <taxon>Streptophyta</taxon>
        <taxon>Embryophyta</taxon>
        <taxon>Marchantiophyta</taxon>
        <taxon>Marchantiopsida</taxon>
        <taxon>Marchantiidae</taxon>
        <taxon>Marchantiales</taxon>
        <taxon>Marchantiaceae</taxon>
        <taxon>Marchantia</taxon>
    </lineage>
</organism>
<sequence>MLTNGDLPERPGPLRCKKKWLRKSPGLHEAWTCFKSRLLKFEHALSLAFAHRRLESSDCIVYHNISAGEKLQSLALTEGSAVFSRCIV</sequence>
<evidence type="ECO:0000313" key="1">
    <source>
        <dbReference type="EMBL" id="PTQ29326.1"/>
    </source>
</evidence>
<dbReference type="AlphaFoldDB" id="A0A2R6W645"/>
<dbReference type="Gramene" id="Mp5g11800.1">
    <property type="protein sequence ID" value="Mp5g11800.1.cds1"/>
    <property type="gene ID" value="Mp5g11800"/>
</dbReference>
<gene>
    <name evidence="1" type="ORF">MARPO_0143s0008</name>
</gene>
<accession>A0A2R6W645</accession>
<keyword evidence="2" id="KW-1185">Reference proteome</keyword>
<dbReference type="EMBL" id="KZ772813">
    <property type="protein sequence ID" value="PTQ29326.1"/>
    <property type="molecule type" value="Genomic_DNA"/>
</dbReference>
<name>A0A2R6W645_MARPO</name>
<dbReference type="Proteomes" id="UP000244005">
    <property type="component" value="Unassembled WGS sequence"/>
</dbReference>
<proteinExistence type="predicted"/>
<evidence type="ECO:0000313" key="2">
    <source>
        <dbReference type="Proteomes" id="UP000244005"/>
    </source>
</evidence>